<dbReference type="EMBL" id="JAWDJX010000014">
    <property type="protein sequence ID" value="KAK3053829.1"/>
    <property type="molecule type" value="Genomic_DNA"/>
</dbReference>
<evidence type="ECO:0000256" key="1">
    <source>
        <dbReference type="SAM" id="MobiDB-lite"/>
    </source>
</evidence>
<feature type="compositionally biased region" description="Basic and acidic residues" evidence="1">
    <location>
        <begin position="211"/>
        <end position="220"/>
    </location>
</feature>
<feature type="region of interest" description="Disordered" evidence="1">
    <location>
        <begin position="157"/>
        <end position="220"/>
    </location>
</feature>
<protein>
    <submittedName>
        <fullName evidence="2">Uncharacterized protein</fullName>
    </submittedName>
</protein>
<name>A0AAJ0G9W8_9PEZI</name>
<sequence>MASHEGGPSPTDIITMRNNRVKQQAALAEFVKKCEKADARNSKHYSSETEAERMKELLKIMADHPCPAIPAEKEPLPEEAKPLLRRVNAAMIALKDDVDSLPKREEWRLAVVALGDVVNPNKTPRDGSVRTETGAQLGVRMLEIANTRLAAAAKMWDEDGKSIPVGSNGSGKLEKISFGESDDSEDDDDESEDEGETSDDEFSGKGGYTEEGERKWTMKR</sequence>
<dbReference type="Proteomes" id="UP001271007">
    <property type="component" value="Unassembled WGS sequence"/>
</dbReference>
<proteinExistence type="predicted"/>
<dbReference type="AlphaFoldDB" id="A0AAJ0G9W8"/>
<reference evidence="2" key="1">
    <citation type="submission" date="2023-04" db="EMBL/GenBank/DDBJ databases">
        <title>Black Yeasts Isolated from many extreme environments.</title>
        <authorList>
            <person name="Coleine C."/>
            <person name="Stajich J.E."/>
            <person name="Selbmann L."/>
        </authorList>
    </citation>
    <scope>NUCLEOTIDE SEQUENCE</scope>
    <source>
        <strain evidence="2">CCFEE 5312</strain>
    </source>
</reference>
<gene>
    <name evidence="2" type="ORF">LTR09_005109</name>
</gene>
<organism evidence="2 3">
    <name type="scientific">Extremus antarcticus</name>
    <dbReference type="NCBI Taxonomy" id="702011"/>
    <lineage>
        <taxon>Eukaryota</taxon>
        <taxon>Fungi</taxon>
        <taxon>Dikarya</taxon>
        <taxon>Ascomycota</taxon>
        <taxon>Pezizomycotina</taxon>
        <taxon>Dothideomycetes</taxon>
        <taxon>Dothideomycetidae</taxon>
        <taxon>Mycosphaerellales</taxon>
        <taxon>Extremaceae</taxon>
        <taxon>Extremus</taxon>
    </lineage>
</organism>
<comment type="caution">
    <text evidence="2">The sequence shown here is derived from an EMBL/GenBank/DDBJ whole genome shotgun (WGS) entry which is preliminary data.</text>
</comment>
<evidence type="ECO:0000313" key="3">
    <source>
        <dbReference type="Proteomes" id="UP001271007"/>
    </source>
</evidence>
<evidence type="ECO:0000313" key="2">
    <source>
        <dbReference type="EMBL" id="KAK3053829.1"/>
    </source>
</evidence>
<keyword evidence="3" id="KW-1185">Reference proteome</keyword>
<feature type="compositionally biased region" description="Acidic residues" evidence="1">
    <location>
        <begin position="180"/>
        <end position="201"/>
    </location>
</feature>
<accession>A0AAJ0G9W8</accession>